<evidence type="ECO:0000313" key="4">
    <source>
        <dbReference type="EMBL" id="MFD1325384.1"/>
    </source>
</evidence>
<dbReference type="Gene3D" id="3.40.630.30">
    <property type="match status" value="1"/>
</dbReference>
<keyword evidence="2 4" id="KW-0012">Acyltransferase</keyword>
<organism evidence="4 5">
    <name type="scientific">Micromonospora sonneratiae</name>
    <dbReference type="NCBI Taxonomy" id="1184706"/>
    <lineage>
        <taxon>Bacteria</taxon>
        <taxon>Bacillati</taxon>
        <taxon>Actinomycetota</taxon>
        <taxon>Actinomycetes</taxon>
        <taxon>Micromonosporales</taxon>
        <taxon>Micromonosporaceae</taxon>
        <taxon>Micromonospora</taxon>
    </lineage>
</organism>
<dbReference type="CDD" id="cd04301">
    <property type="entry name" value="NAT_SF"/>
    <property type="match status" value="1"/>
</dbReference>
<proteinExistence type="predicted"/>
<dbReference type="Pfam" id="PF13508">
    <property type="entry name" value="Acetyltransf_7"/>
    <property type="match status" value="1"/>
</dbReference>
<evidence type="ECO:0000256" key="1">
    <source>
        <dbReference type="ARBA" id="ARBA00022679"/>
    </source>
</evidence>
<accession>A0ABW3YM41</accession>
<dbReference type="Proteomes" id="UP001597260">
    <property type="component" value="Unassembled WGS sequence"/>
</dbReference>
<protein>
    <submittedName>
        <fullName evidence="4">GNAT family N-acetyltransferase</fullName>
        <ecNumber evidence="4">2.3.1.-</ecNumber>
    </submittedName>
</protein>
<dbReference type="EC" id="2.3.1.-" evidence="4"/>
<feature type="domain" description="N-acetyltransferase" evidence="3">
    <location>
        <begin position="169"/>
        <end position="321"/>
    </location>
</feature>
<dbReference type="GO" id="GO:0016746">
    <property type="term" value="F:acyltransferase activity"/>
    <property type="evidence" value="ECO:0007669"/>
    <property type="project" value="UniProtKB-KW"/>
</dbReference>
<dbReference type="EMBL" id="JBHTMP010000076">
    <property type="protein sequence ID" value="MFD1325384.1"/>
    <property type="molecule type" value="Genomic_DNA"/>
</dbReference>
<sequence length="321" mass="35527">MELPDGWIARRPTFDDISAILALVHASDIATVGAPDFSREDVQEALTGPNTDPARDSWLALDPSGTVVAWAYLENPARSRRDFVEVYAHPEHGEPARAPLLARQLARVAERAAEFGFDEMTVRAGAIPNEDHWIGTLRSAGFTFVKQYARMRCELADLPAAPTAAPSGVLIRPVRASDDADLRTFHRILDTAFRDTPDYAPLTYEQWREQIAKLPSVAWDEWFVATVADEPVGILQSADQALDQNEGWVKNLAVLREHRHRGVGRALLSRAFASYAGKGRKYAGLGVDLSNPTEAVRLYRSVGMSPTYQANMFERTVTAAR</sequence>
<evidence type="ECO:0000259" key="3">
    <source>
        <dbReference type="PROSITE" id="PS51186"/>
    </source>
</evidence>
<evidence type="ECO:0000313" key="5">
    <source>
        <dbReference type="Proteomes" id="UP001597260"/>
    </source>
</evidence>
<keyword evidence="5" id="KW-1185">Reference proteome</keyword>
<evidence type="ECO:0000256" key="2">
    <source>
        <dbReference type="ARBA" id="ARBA00023315"/>
    </source>
</evidence>
<dbReference type="PANTHER" id="PTHR43420">
    <property type="entry name" value="ACETYLTRANSFERASE"/>
    <property type="match status" value="1"/>
</dbReference>
<dbReference type="RefSeq" id="WP_377577629.1">
    <property type="nucleotide sequence ID" value="NZ_JBHTMP010000076.1"/>
</dbReference>
<gene>
    <name evidence="4" type="ORF">ACFQ4H_30300</name>
</gene>
<name>A0ABW3YM41_9ACTN</name>
<dbReference type="SUPFAM" id="SSF55729">
    <property type="entry name" value="Acyl-CoA N-acyltransferases (Nat)"/>
    <property type="match status" value="2"/>
</dbReference>
<dbReference type="InterPro" id="IPR050680">
    <property type="entry name" value="YpeA/RimI_acetyltransf"/>
</dbReference>
<dbReference type="PROSITE" id="PS51186">
    <property type="entry name" value="GNAT"/>
    <property type="match status" value="1"/>
</dbReference>
<comment type="caution">
    <text evidence="4">The sequence shown here is derived from an EMBL/GenBank/DDBJ whole genome shotgun (WGS) entry which is preliminary data.</text>
</comment>
<dbReference type="InterPro" id="IPR000182">
    <property type="entry name" value="GNAT_dom"/>
</dbReference>
<reference evidence="5" key="1">
    <citation type="journal article" date="2019" name="Int. J. Syst. Evol. Microbiol.">
        <title>The Global Catalogue of Microorganisms (GCM) 10K type strain sequencing project: providing services to taxonomists for standard genome sequencing and annotation.</title>
        <authorList>
            <consortium name="The Broad Institute Genomics Platform"/>
            <consortium name="The Broad Institute Genome Sequencing Center for Infectious Disease"/>
            <person name="Wu L."/>
            <person name="Ma J."/>
        </authorList>
    </citation>
    <scope>NUCLEOTIDE SEQUENCE [LARGE SCALE GENOMIC DNA]</scope>
    <source>
        <strain evidence="5">JCM 31037</strain>
    </source>
</reference>
<keyword evidence="1 4" id="KW-0808">Transferase</keyword>
<dbReference type="InterPro" id="IPR016181">
    <property type="entry name" value="Acyl_CoA_acyltransferase"/>
</dbReference>